<organism evidence="3 4">
    <name type="scientific">Clytia hemisphaerica</name>
    <dbReference type="NCBI Taxonomy" id="252671"/>
    <lineage>
        <taxon>Eukaryota</taxon>
        <taxon>Metazoa</taxon>
        <taxon>Cnidaria</taxon>
        <taxon>Hydrozoa</taxon>
        <taxon>Hydroidolina</taxon>
        <taxon>Leptothecata</taxon>
        <taxon>Obeliida</taxon>
        <taxon>Clytiidae</taxon>
        <taxon>Clytia</taxon>
    </lineage>
</organism>
<dbReference type="EnsemblMetazoa" id="CLYHEMT016455.1">
    <property type="protein sequence ID" value="CLYHEMP016455.1"/>
    <property type="gene ID" value="CLYHEMG016455"/>
</dbReference>
<dbReference type="Proteomes" id="UP000594262">
    <property type="component" value="Unplaced"/>
</dbReference>
<feature type="compositionally biased region" description="Basic residues" evidence="2">
    <location>
        <begin position="206"/>
        <end position="218"/>
    </location>
</feature>
<feature type="compositionally biased region" description="Polar residues" evidence="2">
    <location>
        <begin position="134"/>
        <end position="149"/>
    </location>
</feature>
<feature type="coiled-coil region" evidence="1">
    <location>
        <begin position="32"/>
        <end position="98"/>
    </location>
</feature>
<keyword evidence="1" id="KW-0175">Coiled coil</keyword>
<reference evidence="3" key="1">
    <citation type="submission" date="2021-01" db="UniProtKB">
        <authorList>
            <consortium name="EnsemblMetazoa"/>
        </authorList>
    </citation>
    <scope>IDENTIFICATION</scope>
</reference>
<evidence type="ECO:0000256" key="2">
    <source>
        <dbReference type="SAM" id="MobiDB-lite"/>
    </source>
</evidence>
<feature type="compositionally biased region" description="Basic residues" evidence="2">
    <location>
        <begin position="265"/>
        <end position="285"/>
    </location>
</feature>
<evidence type="ECO:0000313" key="3">
    <source>
        <dbReference type="EnsemblMetazoa" id="CLYHEMP016455.1"/>
    </source>
</evidence>
<name>A0A7M5X1V3_9CNID</name>
<evidence type="ECO:0000256" key="1">
    <source>
        <dbReference type="SAM" id="Coils"/>
    </source>
</evidence>
<feature type="compositionally biased region" description="Basic and acidic residues" evidence="2">
    <location>
        <begin position="286"/>
        <end position="296"/>
    </location>
</feature>
<protein>
    <submittedName>
        <fullName evidence="3">Uncharacterized protein</fullName>
    </submittedName>
</protein>
<feature type="region of interest" description="Disordered" evidence="2">
    <location>
        <begin position="106"/>
        <end position="322"/>
    </location>
</feature>
<dbReference type="AlphaFoldDB" id="A0A7M5X1V3"/>
<keyword evidence="4" id="KW-1185">Reference proteome</keyword>
<feature type="compositionally biased region" description="Basic and acidic residues" evidence="2">
    <location>
        <begin position="183"/>
        <end position="205"/>
    </location>
</feature>
<dbReference type="OrthoDB" id="568137at2759"/>
<evidence type="ECO:0000313" key="4">
    <source>
        <dbReference type="Proteomes" id="UP000594262"/>
    </source>
</evidence>
<feature type="compositionally biased region" description="Polar residues" evidence="2">
    <location>
        <begin position="253"/>
        <end position="263"/>
    </location>
</feature>
<proteinExistence type="predicted"/>
<sequence length="344" mass="39543">MLDMDYEKTVQENTELKEELSHCHQQMQDISTGNLSKELKVLKKVIQNLETDLVKERSKHQRLMMKKKKEYDEIVQELEDLKASERNYRVRCKNLTDELAIMKRNSRFSPAVNSRKKTTPNSHNTRSASRERLYTSSNDRGRARNSSATRRGRPLTSRSVSRDRSLSAGSSIGMRTPSPGGYRRFDPSAYVKEKERKRKEAEITRSRRRTQSSGKKRTVITPLSNHNHRKPPPHGASRPNRSKRSASKENYPYNGSDTDSSLTRLKGRNHRPNSTSKKKSNRRTTRYSDSEDEHFVRPKSKTSSAKKTTYSGPSDADGEDHAIGIAEIDARLEALQNFMRNTMD</sequence>
<feature type="compositionally biased region" description="Low complexity" evidence="2">
    <location>
        <begin position="301"/>
        <end position="311"/>
    </location>
</feature>
<accession>A0A7M5X1V3</accession>